<evidence type="ECO:0000313" key="1">
    <source>
        <dbReference type="EMBL" id="NWN91081.1"/>
    </source>
</evidence>
<protein>
    <submittedName>
        <fullName evidence="1">Uncharacterized protein</fullName>
    </submittedName>
</protein>
<evidence type="ECO:0000313" key="2">
    <source>
        <dbReference type="Proteomes" id="UP000536442"/>
    </source>
</evidence>
<gene>
    <name evidence="1" type="ORF">HLV39_06190</name>
</gene>
<comment type="caution">
    <text evidence="1">The sequence shown here is derived from an EMBL/GenBank/DDBJ whole genome shotgun (WGS) entry which is preliminary data.</text>
</comment>
<name>A0A851HYQ5_9GAMM</name>
<dbReference type="Proteomes" id="UP000536442">
    <property type="component" value="Unassembled WGS sequence"/>
</dbReference>
<sequence>MSNNVHPLQEATVHLLDTLYRDKHLAVTSAMLTIQNGHYPSVQAILETLRRYEDEELVVRFIESNGELVEEAREYIANEQAKREAGTTDQIEQTSFADIFGAAFQTVKPFELLKGVRLSEIEDAFTKALTELCGEELSVSIGGMEKEDSWREQVNLQLGVVARSNNR</sequence>
<dbReference type="AlphaFoldDB" id="A0A851HYQ5"/>
<organism evidence="1 2">
    <name type="scientific">Marinobacter adhaerens</name>
    <dbReference type="NCBI Taxonomy" id="1033846"/>
    <lineage>
        <taxon>Bacteria</taxon>
        <taxon>Pseudomonadati</taxon>
        <taxon>Pseudomonadota</taxon>
        <taxon>Gammaproteobacteria</taxon>
        <taxon>Pseudomonadales</taxon>
        <taxon>Marinobacteraceae</taxon>
        <taxon>Marinobacter</taxon>
    </lineage>
</organism>
<proteinExistence type="predicted"/>
<accession>A0A851HYQ5</accession>
<keyword evidence="2" id="KW-1185">Reference proteome</keyword>
<reference evidence="1 2" key="1">
    <citation type="submission" date="2020-03" db="EMBL/GenBank/DDBJ databases">
        <title>Metagenomic, metatranscriptomic, and metabolomic analyses revealed the key microbes and metabolic features during the fermentation of ganjang, Korean traditional soy sauce.</title>
        <authorList>
            <person name="Chun B.H."/>
            <person name="Jeon C.O."/>
        </authorList>
    </citation>
    <scope>NUCLEOTIDE SEQUENCE [LARGE SCALE GENOMIC DNA]</scope>
    <source>
        <strain evidence="1 2">KG14</strain>
    </source>
</reference>
<dbReference type="EMBL" id="JABEVQ010000003">
    <property type="protein sequence ID" value="NWN91081.1"/>
    <property type="molecule type" value="Genomic_DNA"/>
</dbReference>